<dbReference type="GeneID" id="40075128"/>
<proteinExistence type="predicted"/>
<protein>
    <submittedName>
        <fullName evidence="1">Uncharacterized protein</fullName>
    </submittedName>
</protein>
<dbReference type="Proteomes" id="UP000221243">
    <property type="component" value="Segment"/>
</dbReference>
<sequence length="115" mass="13382">MKDQELNIVLNLSINATYFPLFKDENALKYLANELYKEFNRLDQVLEHDEIPEWKTALLDDLGKVLMTEEEGQIFLSQIGRAYTEGYKLNESGTKKNLVYILFCKPQDVSDESEL</sequence>
<name>A0A1Q2U310_9CAUD</name>
<dbReference type="KEGG" id="vg:40075128"/>
<dbReference type="OrthoDB" id="35642at10239"/>
<keyword evidence="2" id="KW-1185">Reference proteome</keyword>
<dbReference type="EMBL" id="AP017972">
    <property type="protein sequence ID" value="BAW98321.1"/>
    <property type="molecule type" value="Genomic_DNA"/>
</dbReference>
<evidence type="ECO:0000313" key="1">
    <source>
        <dbReference type="EMBL" id="BAW98321.1"/>
    </source>
</evidence>
<organism evidence="1 2">
    <name type="scientific">Vibrio phage pTD1</name>
    <dbReference type="NCBI Taxonomy" id="1938577"/>
    <lineage>
        <taxon>Viruses</taxon>
        <taxon>Duplodnaviria</taxon>
        <taxon>Heunggongvirae</taxon>
        <taxon>Uroviricota</taxon>
        <taxon>Caudoviricetes</taxon>
        <taxon>Chimalliviridae</taxon>
        <taxon>Gorgonvirinae</taxon>
        <taxon>Tidunavirus</taxon>
        <taxon>Tidunavirus pTD1</taxon>
    </lineage>
</organism>
<dbReference type="RefSeq" id="YP_009599399.1">
    <property type="nucleotide sequence ID" value="NC_041916.1"/>
</dbReference>
<reference evidence="1 2" key="1">
    <citation type="submission" date="2017-01" db="EMBL/GenBank/DDBJ databases">
        <title>Complete Genome Sequence of Vibrio Parahaemolyticus Bacteriophage pTD1.</title>
        <authorList>
            <person name="Midorikawa Y."/>
            <person name="Sano M."/>
        </authorList>
    </citation>
    <scope>NUCLEOTIDE SEQUENCE [LARGE SCALE GENOMIC DNA]</scope>
    <source>
        <strain evidence="1">PTD1</strain>
    </source>
</reference>
<accession>A0A1Q2U310</accession>
<evidence type="ECO:0000313" key="2">
    <source>
        <dbReference type="Proteomes" id="UP000221243"/>
    </source>
</evidence>